<dbReference type="InterPro" id="IPR052934">
    <property type="entry name" value="Methyl-DNA_Rec/Restrict_Enz"/>
</dbReference>
<protein>
    <submittedName>
        <fullName evidence="3">AAA family ATPase</fullName>
    </submittedName>
</protein>
<comment type="caution">
    <text evidence="3">The sequence shown here is derived from an EMBL/GenBank/DDBJ whole genome shotgun (WGS) entry which is preliminary data.</text>
</comment>
<evidence type="ECO:0000313" key="3">
    <source>
        <dbReference type="EMBL" id="PJG50927.1"/>
    </source>
</evidence>
<dbReference type="EMBL" id="PGVG01000046">
    <property type="protein sequence ID" value="PJG50927.1"/>
    <property type="molecule type" value="Genomic_DNA"/>
</dbReference>
<dbReference type="Proteomes" id="UP000231194">
    <property type="component" value="Unassembled WGS sequence"/>
</dbReference>
<dbReference type="AlphaFoldDB" id="A0A2M8QZD8"/>
<sequence>MSQADDIRRFVRINITEPARARGDTSVSIRAGDVHREMGLSNALPAVCSAIGSDKFLSEAAVSLIAREGPQNSTTTVFTFGIDNDPAINVPAAEAELRRRYGAPDVDTKYLVSFDLPDARSVALQRGNAIVQLWFEDDGSSVPDAEQRLYGPDEGRHSNLPNRLTHQPTASVRAEGFPRSVRSVRVISSSQLRSVLDWYEQRKSGATSRESVRDREIQVARQMATNLILFGPPGTGKTYSSAREAVVLCDGKPPVDSRREALMERFNVLKKAGRIAFVTFHQSYSYEEFVEGLRPETAGQEGEGQSSGGFRLKPTDGVFKRVAAVAQQAGHATSIGIDLSTRDFFKMSLGSVDEDDDIYRSSIDGNYIALGWGTEFDWSDPIYREFDAILERWRTKDPNVTSQSSRVRQSHYMRAVVKEGDIIVVSYGNSQFRAIGEVIGPYEYVANASQFRHRRKVKWLRVFDRPLPVETILGGKFTQPALYKLDRDRLNISALNTLLGESKPSASDEGPPLPYVLIIDEINRANISKVFGELITLIEPDKRLGNENALTVTLPYSGEDFGVPANLHIIGTMNTADRSIALLDTALRRRFQFKELMPDPSVLGRVGSIDVSSVLRRINERVEYLFDREHQIGHAYFMGCDTRHQLDDVMRNKVIPLLSEYFYDDWEKVRLVLGETSDEGRFVVRTKLPPPPTLSEESAPERFRYAVRSSFPEGAYEGLTV</sequence>
<dbReference type="OrthoDB" id="9781481at2"/>
<name>A0A2M8QZD8_9BRAD</name>
<gene>
    <name evidence="3" type="ORF">CVM73_33685</name>
</gene>
<dbReference type="RefSeq" id="WP_100236053.1">
    <property type="nucleotide sequence ID" value="NZ_PGVG01000046.1"/>
</dbReference>
<evidence type="ECO:0000256" key="1">
    <source>
        <dbReference type="SAM" id="MobiDB-lite"/>
    </source>
</evidence>
<dbReference type="SUPFAM" id="SSF52540">
    <property type="entry name" value="P-loop containing nucleoside triphosphate hydrolases"/>
    <property type="match status" value="1"/>
</dbReference>
<feature type="compositionally biased region" description="Polar residues" evidence="1">
    <location>
        <begin position="159"/>
        <end position="170"/>
    </location>
</feature>
<evidence type="ECO:0000313" key="4">
    <source>
        <dbReference type="Proteomes" id="UP000231194"/>
    </source>
</evidence>
<dbReference type="Gene3D" id="3.40.50.300">
    <property type="entry name" value="P-loop containing nucleotide triphosphate hydrolases"/>
    <property type="match status" value="1"/>
</dbReference>
<evidence type="ECO:0000259" key="2">
    <source>
        <dbReference type="Pfam" id="PF07728"/>
    </source>
</evidence>
<dbReference type="Pfam" id="PF07728">
    <property type="entry name" value="AAA_5"/>
    <property type="match status" value="1"/>
</dbReference>
<dbReference type="GO" id="GO:0005524">
    <property type="term" value="F:ATP binding"/>
    <property type="evidence" value="ECO:0007669"/>
    <property type="project" value="InterPro"/>
</dbReference>
<feature type="compositionally biased region" description="Basic and acidic residues" evidence="1">
    <location>
        <begin position="145"/>
        <end position="157"/>
    </location>
</feature>
<dbReference type="PANTHER" id="PTHR37291">
    <property type="entry name" value="5-METHYLCYTOSINE-SPECIFIC RESTRICTION ENZYME B"/>
    <property type="match status" value="1"/>
</dbReference>
<accession>A0A2M8QZD8</accession>
<dbReference type="PANTHER" id="PTHR37291:SF1">
    <property type="entry name" value="TYPE IV METHYL-DIRECTED RESTRICTION ENZYME ECOKMCRB SUBUNIT"/>
    <property type="match status" value="1"/>
</dbReference>
<dbReference type="InterPro" id="IPR027417">
    <property type="entry name" value="P-loop_NTPase"/>
</dbReference>
<proteinExistence type="predicted"/>
<reference evidence="3 4" key="1">
    <citation type="submission" date="2017-11" db="EMBL/GenBank/DDBJ databases">
        <title>Bradyrhizobium forestalis sp. nov., an efficient nitrogen-fixing bacterium isolated from nodules of forest legume species in the Amazon.</title>
        <authorList>
            <person name="Costa E.M."/>
            <person name="Guimaraes A."/>
            <person name="Carvalho T.S."/>
            <person name="Rodrigues T.L."/>
            <person name="Ribeiro P.R.A."/>
            <person name="Lebbe L."/>
            <person name="Willems A."/>
            <person name="Moreira F.M.S."/>
        </authorList>
    </citation>
    <scope>NUCLEOTIDE SEQUENCE [LARGE SCALE GENOMIC DNA]</scope>
    <source>
        <strain evidence="3 4">INPA54B</strain>
    </source>
</reference>
<feature type="domain" description="ATPase dynein-related AAA" evidence="2">
    <location>
        <begin position="515"/>
        <end position="591"/>
    </location>
</feature>
<organism evidence="3 4">
    <name type="scientific">Bradyrhizobium forestalis</name>
    <dbReference type="NCBI Taxonomy" id="1419263"/>
    <lineage>
        <taxon>Bacteria</taxon>
        <taxon>Pseudomonadati</taxon>
        <taxon>Pseudomonadota</taxon>
        <taxon>Alphaproteobacteria</taxon>
        <taxon>Hyphomicrobiales</taxon>
        <taxon>Nitrobacteraceae</taxon>
        <taxon>Bradyrhizobium</taxon>
    </lineage>
</organism>
<dbReference type="GO" id="GO:0016887">
    <property type="term" value="F:ATP hydrolysis activity"/>
    <property type="evidence" value="ECO:0007669"/>
    <property type="project" value="InterPro"/>
</dbReference>
<keyword evidence="4" id="KW-1185">Reference proteome</keyword>
<feature type="region of interest" description="Disordered" evidence="1">
    <location>
        <begin position="144"/>
        <end position="170"/>
    </location>
</feature>
<dbReference type="InterPro" id="IPR011704">
    <property type="entry name" value="ATPase_dyneun-rel_AAA"/>
</dbReference>